<feature type="transmembrane region" description="Helical" evidence="4">
    <location>
        <begin position="182"/>
        <end position="203"/>
    </location>
</feature>
<feature type="transmembrane region" description="Helical" evidence="4">
    <location>
        <begin position="32"/>
        <end position="49"/>
    </location>
</feature>
<evidence type="ECO:0000259" key="5">
    <source>
        <dbReference type="PROSITE" id="PS01124"/>
    </source>
</evidence>
<evidence type="ECO:0000256" key="3">
    <source>
        <dbReference type="ARBA" id="ARBA00023163"/>
    </source>
</evidence>
<protein>
    <submittedName>
        <fullName evidence="6">AraC family transcriptional regulator</fullName>
    </submittedName>
</protein>
<keyword evidence="7" id="KW-1185">Reference proteome</keyword>
<dbReference type="PANTHER" id="PTHR43280">
    <property type="entry name" value="ARAC-FAMILY TRANSCRIPTIONAL REGULATOR"/>
    <property type="match status" value="1"/>
</dbReference>
<dbReference type="Gene3D" id="1.10.10.60">
    <property type="entry name" value="Homeodomain-like"/>
    <property type="match status" value="2"/>
</dbReference>
<dbReference type="GO" id="GO:0043565">
    <property type="term" value="F:sequence-specific DNA binding"/>
    <property type="evidence" value="ECO:0007669"/>
    <property type="project" value="InterPro"/>
</dbReference>
<dbReference type="KEGG" id="mbas:ALGA_2848"/>
<dbReference type="GO" id="GO:0003700">
    <property type="term" value="F:DNA-binding transcription factor activity"/>
    <property type="evidence" value="ECO:0007669"/>
    <property type="project" value="InterPro"/>
</dbReference>
<dbReference type="PROSITE" id="PS00041">
    <property type="entry name" value="HTH_ARAC_FAMILY_1"/>
    <property type="match status" value="1"/>
</dbReference>
<dbReference type="SUPFAM" id="SSF46689">
    <property type="entry name" value="Homeodomain-like"/>
    <property type="match status" value="1"/>
</dbReference>
<evidence type="ECO:0000256" key="1">
    <source>
        <dbReference type="ARBA" id="ARBA00023015"/>
    </source>
</evidence>
<reference evidence="7" key="2">
    <citation type="journal article" date="2020" name="Antonie Van Leeuwenhoek">
        <title>Labilibaculum antarcticum sp. nov., a novel facultative anaerobic, psychrotorelant bacterium isolated from marine sediment of Antarctica.</title>
        <authorList>
            <person name="Watanabe M."/>
            <person name="Kojima H."/>
            <person name="Fukui M."/>
        </authorList>
    </citation>
    <scope>NUCLEOTIDE SEQUENCE [LARGE SCALE GENOMIC DNA]</scope>
    <source>
        <strain evidence="7">SPP2</strain>
    </source>
</reference>
<keyword evidence="4" id="KW-1133">Transmembrane helix</keyword>
<gene>
    <name evidence="6" type="ORF">ALGA_2848</name>
</gene>
<sequence>MKFIFYIAAFNAFFFALLLFQKRSRGIHDNILITWLSYLGLFIGVYSFYSHSLFTHFHLLSISLISLFLLHGPFLFIYASRLVSHKKIFNRKNLLHLIPFLAFNLYLFVVSFFPDTAHELRIERVHSYIHPPLLFVFFLILTALSGPFYFALTLKQFRKHDINIFNNFSSTEEINLEWLRKLVTVFGIGWTILIFITIIHHVFNYFSMVFCTDSLFLALSLFVILIGYFGLKQKVIFGYDDKLEQRLITEEKTKYSGSTLKEDEADKYAGQLSEFMITEKPYMDPGLTLPQLASQIHITSHHLSQIINEKFSQNFFEYINHFRVEEVKARIQNPKYESFSLLGIALDSGFNSKSAFNRIFKKVTNQTPSQFKSGLKPE</sequence>
<keyword evidence="2" id="KW-0238">DNA-binding</keyword>
<name>A0A1Y1CMA3_9BACT</name>
<dbReference type="OrthoDB" id="1157591at2"/>
<feature type="transmembrane region" description="Helical" evidence="4">
    <location>
        <begin position="5"/>
        <end position="20"/>
    </location>
</feature>
<keyword evidence="3" id="KW-0804">Transcription</keyword>
<keyword evidence="1" id="KW-0805">Transcription regulation</keyword>
<evidence type="ECO:0000313" key="7">
    <source>
        <dbReference type="Proteomes" id="UP000218267"/>
    </source>
</evidence>
<dbReference type="Pfam" id="PF12833">
    <property type="entry name" value="HTH_18"/>
    <property type="match status" value="1"/>
</dbReference>
<evidence type="ECO:0000313" key="6">
    <source>
        <dbReference type="EMBL" id="BAX81153.1"/>
    </source>
</evidence>
<dbReference type="InterPro" id="IPR018062">
    <property type="entry name" value="HTH_AraC-typ_CS"/>
</dbReference>
<dbReference type="InterPro" id="IPR009057">
    <property type="entry name" value="Homeodomain-like_sf"/>
</dbReference>
<feature type="transmembrane region" description="Helical" evidence="4">
    <location>
        <begin position="94"/>
        <end position="113"/>
    </location>
</feature>
<dbReference type="AlphaFoldDB" id="A0A1Y1CMA3"/>
<evidence type="ECO:0000256" key="4">
    <source>
        <dbReference type="SAM" id="Phobius"/>
    </source>
</evidence>
<dbReference type="PANTHER" id="PTHR43280:SF29">
    <property type="entry name" value="ARAC-FAMILY TRANSCRIPTIONAL REGULATOR"/>
    <property type="match status" value="1"/>
</dbReference>
<feature type="transmembrane region" description="Helical" evidence="4">
    <location>
        <begin position="61"/>
        <end position="82"/>
    </location>
</feature>
<evidence type="ECO:0000256" key="2">
    <source>
        <dbReference type="ARBA" id="ARBA00023125"/>
    </source>
</evidence>
<feature type="transmembrane region" description="Helical" evidence="4">
    <location>
        <begin position="133"/>
        <end position="152"/>
    </location>
</feature>
<organism evidence="6 7">
    <name type="scientific">Labilibaculum antarcticum</name>
    <dbReference type="NCBI Taxonomy" id="1717717"/>
    <lineage>
        <taxon>Bacteria</taxon>
        <taxon>Pseudomonadati</taxon>
        <taxon>Bacteroidota</taxon>
        <taxon>Bacteroidia</taxon>
        <taxon>Marinilabiliales</taxon>
        <taxon>Marinifilaceae</taxon>
        <taxon>Labilibaculum</taxon>
    </lineage>
</organism>
<proteinExistence type="predicted"/>
<dbReference type="PROSITE" id="PS01124">
    <property type="entry name" value="HTH_ARAC_FAMILY_2"/>
    <property type="match status" value="1"/>
</dbReference>
<keyword evidence="4" id="KW-0812">Transmembrane</keyword>
<accession>A0A1Y1CMA3</accession>
<reference evidence="6 7" key="1">
    <citation type="journal article" date="2018" name="Mar. Genomics">
        <title>Complete genome sequence of Marinifilaceae bacterium strain SPP2, isolated from the Antarctic marine sediment.</title>
        <authorList>
            <person name="Watanabe M."/>
            <person name="Kojima H."/>
            <person name="Fukui M."/>
        </authorList>
    </citation>
    <scope>NUCLEOTIDE SEQUENCE [LARGE SCALE GENOMIC DNA]</scope>
    <source>
        <strain evidence="6 7">SPP2</strain>
    </source>
</reference>
<feature type="transmembrane region" description="Helical" evidence="4">
    <location>
        <begin position="215"/>
        <end position="231"/>
    </location>
</feature>
<dbReference type="EMBL" id="AP018042">
    <property type="protein sequence ID" value="BAX81153.1"/>
    <property type="molecule type" value="Genomic_DNA"/>
</dbReference>
<dbReference type="InterPro" id="IPR018060">
    <property type="entry name" value="HTH_AraC"/>
</dbReference>
<dbReference type="SMART" id="SM00342">
    <property type="entry name" value="HTH_ARAC"/>
    <property type="match status" value="1"/>
</dbReference>
<dbReference type="Proteomes" id="UP000218267">
    <property type="component" value="Chromosome"/>
</dbReference>
<feature type="domain" description="HTH araC/xylS-type" evidence="5">
    <location>
        <begin position="270"/>
        <end position="374"/>
    </location>
</feature>
<keyword evidence="4" id="KW-0472">Membrane</keyword>